<dbReference type="EMBL" id="ML145098">
    <property type="protein sequence ID" value="TBU61503.1"/>
    <property type="molecule type" value="Genomic_DNA"/>
</dbReference>
<reference evidence="1 2" key="1">
    <citation type="submission" date="2019-01" db="EMBL/GenBank/DDBJ databases">
        <title>Draft genome sequences of three monokaryotic isolates of the white-rot basidiomycete fungus Dichomitus squalens.</title>
        <authorList>
            <consortium name="DOE Joint Genome Institute"/>
            <person name="Lopez S.C."/>
            <person name="Andreopoulos B."/>
            <person name="Pangilinan J."/>
            <person name="Lipzen A."/>
            <person name="Riley R."/>
            <person name="Ahrendt S."/>
            <person name="Ng V."/>
            <person name="Barry K."/>
            <person name="Daum C."/>
            <person name="Grigoriev I.V."/>
            <person name="Hilden K.S."/>
            <person name="Makela M.R."/>
            <person name="de Vries R.P."/>
        </authorList>
    </citation>
    <scope>NUCLEOTIDE SEQUENCE [LARGE SCALE GENOMIC DNA]</scope>
    <source>
        <strain evidence="1 2">CBS 464.89</strain>
    </source>
</reference>
<dbReference type="AlphaFoldDB" id="A0A4Q9NRK1"/>
<sequence>MMVSNLPFPLHVMPTVPVRNCLCTHPGWLFHHTLTISTFSLPISASRLGHRDCRHRPARPKACYVHAYYILIALVSPSSNCHGQGPRPRCSRP</sequence>
<proteinExistence type="predicted"/>
<evidence type="ECO:0000313" key="1">
    <source>
        <dbReference type="EMBL" id="TBU61503.1"/>
    </source>
</evidence>
<accession>A0A4Q9NRK1</accession>
<organism evidence="1 2">
    <name type="scientific">Dichomitus squalens</name>
    <dbReference type="NCBI Taxonomy" id="114155"/>
    <lineage>
        <taxon>Eukaryota</taxon>
        <taxon>Fungi</taxon>
        <taxon>Dikarya</taxon>
        <taxon>Basidiomycota</taxon>
        <taxon>Agaricomycotina</taxon>
        <taxon>Agaricomycetes</taxon>
        <taxon>Polyporales</taxon>
        <taxon>Polyporaceae</taxon>
        <taxon>Dichomitus</taxon>
    </lineage>
</organism>
<keyword evidence="2" id="KW-1185">Reference proteome</keyword>
<dbReference type="Proteomes" id="UP000292082">
    <property type="component" value="Unassembled WGS sequence"/>
</dbReference>
<protein>
    <submittedName>
        <fullName evidence="1">Uncharacterized protein</fullName>
    </submittedName>
</protein>
<gene>
    <name evidence="1" type="ORF">BD310DRAFT_197785</name>
</gene>
<name>A0A4Q9NRK1_9APHY</name>
<evidence type="ECO:0000313" key="2">
    <source>
        <dbReference type="Proteomes" id="UP000292082"/>
    </source>
</evidence>